<accession>A0A6C0B6L7</accession>
<evidence type="ECO:0000313" key="2">
    <source>
        <dbReference type="EMBL" id="QHS87857.1"/>
    </source>
</evidence>
<reference evidence="2" key="1">
    <citation type="journal article" date="2020" name="Nature">
        <title>Giant virus diversity and host interactions through global metagenomics.</title>
        <authorList>
            <person name="Schulz F."/>
            <person name="Roux S."/>
            <person name="Paez-Espino D."/>
            <person name="Jungbluth S."/>
            <person name="Walsh D.A."/>
            <person name="Denef V.J."/>
            <person name="McMahon K.D."/>
            <person name="Konstantinidis K.T."/>
            <person name="Eloe-Fadrosh E.A."/>
            <person name="Kyrpides N.C."/>
            <person name="Woyke T."/>
        </authorList>
    </citation>
    <scope>NUCLEOTIDE SEQUENCE</scope>
    <source>
        <strain evidence="2">GVMAG-M-3300010158-13</strain>
    </source>
</reference>
<dbReference type="Pfam" id="PF19141">
    <property type="entry name" value="DUF5824"/>
    <property type="match status" value="1"/>
</dbReference>
<organism evidence="2">
    <name type="scientific">viral metagenome</name>
    <dbReference type="NCBI Taxonomy" id="1070528"/>
    <lineage>
        <taxon>unclassified sequences</taxon>
        <taxon>metagenomes</taxon>
        <taxon>organismal metagenomes</taxon>
    </lineage>
</organism>
<dbReference type="InterPro" id="IPR043862">
    <property type="entry name" value="DUF5824"/>
</dbReference>
<evidence type="ECO:0000259" key="1">
    <source>
        <dbReference type="Pfam" id="PF19141"/>
    </source>
</evidence>
<sequence>MKIPLRYLPFGLSRKDRKKQASSLQRSRKLYKKGQYFTRPKVKSFKNKPSGHITRARSLYKVDNISPNPTLAKATGCSVGTLHKIVKKGEGAYFSSGSRPNQTAHSWGYARLASAITGGKAAAVDFSIIEQGCDHNKRAYRLAAKSRRVNGHGQRATKKIVA</sequence>
<feature type="domain" description="DUF5824" evidence="1">
    <location>
        <begin position="11"/>
        <end position="124"/>
    </location>
</feature>
<name>A0A6C0B6L7_9ZZZZ</name>
<dbReference type="AlphaFoldDB" id="A0A6C0B6L7"/>
<dbReference type="EMBL" id="MN739089">
    <property type="protein sequence ID" value="QHS87857.1"/>
    <property type="molecule type" value="Genomic_DNA"/>
</dbReference>
<protein>
    <recommendedName>
        <fullName evidence="1">DUF5824 domain-containing protein</fullName>
    </recommendedName>
</protein>
<proteinExistence type="predicted"/>